<feature type="transmembrane region" description="Helical" evidence="8">
    <location>
        <begin position="188"/>
        <end position="211"/>
    </location>
</feature>
<dbReference type="KEGG" id="ari:UM93_12105"/>
<dbReference type="Proteomes" id="UP000061839">
    <property type="component" value="Chromosome"/>
</dbReference>
<evidence type="ECO:0000256" key="4">
    <source>
        <dbReference type="ARBA" id="ARBA00022475"/>
    </source>
</evidence>
<dbReference type="Gene3D" id="1.10.3470.10">
    <property type="entry name" value="ABC transporter involved in vitamin B12 uptake, BtuC"/>
    <property type="match status" value="1"/>
</dbReference>
<organism evidence="9 10">
    <name type="scientific">Psychromicrobium lacuslunae</name>
    <dbReference type="NCBI Taxonomy" id="1618207"/>
    <lineage>
        <taxon>Bacteria</taxon>
        <taxon>Bacillati</taxon>
        <taxon>Actinomycetota</taxon>
        <taxon>Actinomycetes</taxon>
        <taxon>Micrococcales</taxon>
        <taxon>Micrococcaceae</taxon>
        <taxon>Psychromicrobium</taxon>
    </lineage>
</organism>
<dbReference type="GO" id="GO:0005886">
    <property type="term" value="C:plasma membrane"/>
    <property type="evidence" value="ECO:0007669"/>
    <property type="project" value="UniProtKB-SubCell"/>
</dbReference>
<evidence type="ECO:0000256" key="5">
    <source>
        <dbReference type="ARBA" id="ARBA00022692"/>
    </source>
</evidence>
<evidence type="ECO:0000256" key="3">
    <source>
        <dbReference type="ARBA" id="ARBA00022448"/>
    </source>
</evidence>
<feature type="transmembrane region" description="Helical" evidence="8">
    <location>
        <begin position="231"/>
        <end position="258"/>
    </location>
</feature>
<reference evidence="9 10" key="1">
    <citation type="journal article" date="2015" name="Genome Announc.">
        <title>Complete Genome Sequencing of Protease-Producing Novel Arthrobacter sp. Strain IHBB 11108 Using PacBio Single-Molecule Real-Time Sequencing Technology.</title>
        <authorList>
            <person name="Kiran S."/>
            <person name="Swarnkar M.K."/>
            <person name="Pal M."/>
            <person name="Thakur R."/>
            <person name="Tewari R."/>
            <person name="Singh A.K."/>
            <person name="Gulati A."/>
        </authorList>
    </citation>
    <scope>NUCLEOTIDE SEQUENCE [LARGE SCALE GENOMIC DNA]</scope>
    <source>
        <strain evidence="9 10">IHBB 11108</strain>
    </source>
</reference>
<evidence type="ECO:0000313" key="10">
    <source>
        <dbReference type="Proteomes" id="UP000061839"/>
    </source>
</evidence>
<dbReference type="CDD" id="cd06550">
    <property type="entry name" value="TM_ABC_iron-siderophores_like"/>
    <property type="match status" value="1"/>
</dbReference>
<dbReference type="GO" id="GO:0033214">
    <property type="term" value="P:siderophore-iron import into cell"/>
    <property type="evidence" value="ECO:0007669"/>
    <property type="project" value="TreeGrafter"/>
</dbReference>
<dbReference type="PANTHER" id="PTHR30472:SF1">
    <property type="entry name" value="FE(3+) DICITRATE TRANSPORT SYSTEM PERMEASE PROTEIN FECC-RELATED"/>
    <property type="match status" value="1"/>
</dbReference>
<keyword evidence="4" id="KW-1003">Cell membrane</keyword>
<evidence type="ECO:0000256" key="1">
    <source>
        <dbReference type="ARBA" id="ARBA00004651"/>
    </source>
</evidence>
<dbReference type="Pfam" id="PF01032">
    <property type="entry name" value="FecCD"/>
    <property type="match status" value="1"/>
</dbReference>
<keyword evidence="7 8" id="KW-0472">Membrane</keyword>
<evidence type="ECO:0000256" key="2">
    <source>
        <dbReference type="ARBA" id="ARBA00007935"/>
    </source>
</evidence>
<dbReference type="AlphaFoldDB" id="A0A0D4C3J7"/>
<dbReference type="EMBL" id="CP011005">
    <property type="protein sequence ID" value="AJT43099.1"/>
    <property type="molecule type" value="Genomic_DNA"/>
</dbReference>
<accession>A0A0D4C3J7</accession>
<evidence type="ECO:0000313" key="9">
    <source>
        <dbReference type="EMBL" id="AJT43099.1"/>
    </source>
</evidence>
<evidence type="ECO:0000256" key="6">
    <source>
        <dbReference type="ARBA" id="ARBA00022989"/>
    </source>
</evidence>
<keyword evidence="6 8" id="KW-1133">Transmembrane helix</keyword>
<keyword evidence="3" id="KW-0813">Transport</keyword>
<dbReference type="HOGENOM" id="CLU_013016_1_0_11"/>
<dbReference type="SUPFAM" id="SSF81345">
    <property type="entry name" value="ABC transporter involved in vitamin B12 uptake, BtuC"/>
    <property type="match status" value="1"/>
</dbReference>
<feature type="transmembrane region" description="Helical" evidence="8">
    <location>
        <begin position="82"/>
        <end position="102"/>
    </location>
</feature>
<dbReference type="PATRIC" id="fig|1618207.4.peg.2456"/>
<feature type="transmembrane region" description="Helical" evidence="8">
    <location>
        <begin position="109"/>
        <end position="128"/>
    </location>
</feature>
<feature type="transmembrane region" description="Helical" evidence="8">
    <location>
        <begin position="140"/>
        <end position="160"/>
    </location>
</feature>
<comment type="subcellular location">
    <subcellularLocation>
        <location evidence="1">Cell membrane</location>
        <topology evidence="1">Multi-pass membrane protein</topology>
    </subcellularLocation>
</comment>
<dbReference type="PANTHER" id="PTHR30472">
    <property type="entry name" value="FERRIC ENTEROBACTIN TRANSPORT SYSTEM PERMEASE PROTEIN"/>
    <property type="match status" value="1"/>
</dbReference>
<gene>
    <name evidence="9" type="ORF">UM93_12105</name>
</gene>
<dbReference type="STRING" id="1618207.UM93_12105"/>
<dbReference type="FunFam" id="1.10.3470.10:FF:000001">
    <property type="entry name" value="Vitamin B12 ABC transporter permease BtuC"/>
    <property type="match status" value="1"/>
</dbReference>
<sequence>MIVLVTVLALVSMVSVAVGARFVSVSTVIDALAHLNQSDGGDWDVVHSRIPRTVAALLTGACLGLAGTVMQGVARNPLADPGILGVNAGAALAVIVAVVYFGIHTLSGYVWFAFLGAALAAVLVYAVASLGREGATPVKLALAGAALTAGLGSLLNALLITNQDALASFRNWQVGSIAGKNLEQILSVLPFMVIGTLILLFTGRILNGLALGDDLARGLGQNPALGRGLSALGVVLLCGSATALAGPIGFIGLIVPHLLRTLIGTDYRWLLPYSLLTAPIVLVAADVLGRIVLLPGEVPAGIISVIIGAPVFIWLVRKRKAISL</sequence>
<feature type="transmembrane region" description="Helical" evidence="8">
    <location>
        <begin position="298"/>
        <end position="316"/>
    </location>
</feature>
<dbReference type="InterPro" id="IPR037294">
    <property type="entry name" value="ABC_BtuC-like"/>
</dbReference>
<feature type="transmembrane region" description="Helical" evidence="8">
    <location>
        <begin position="270"/>
        <end position="292"/>
    </location>
</feature>
<keyword evidence="5 8" id="KW-0812">Transmembrane</keyword>
<dbReference type="InterPro" id="IPR000522">
    <property type="entry name" value="ABC_transptr_permease_BtuC"/>
</dbReference>
<protein>
    <submittedName>
        <fullName evidence="9">Iron ABC transporter permease</fullName>
    </submittedName>
</protein>
<evidence type="ECO:0000256" key="8">
    <source>
        <dbReference type="SAM" id="Phobius"/>
    </source>
</evidence>
<proteinExistence type="inferred from homology"/>
<comment type="similarity">
    <text evidence="2">Belongs to the binding-protein-dependent transport system permease family. FecCD subfamily.</text>
</comment>
<evidence type="ECO:0000256" key="7">
    <source>
        <dbReference type="ARBA" id="ARBA00023136"/>
    </source>
</evidence>
<dbReference type="GO" id="GO:0022857">
    <property type="term" value="F:transmembrane transporter activity"/>
    <property type="evidence" value="ECO:0007669"/>
    <property type="project" value="InterPro"/>
</dbReference>
<keyword evidence="10" id="KW-1185">Reference proteome</keyword>
<name>A0A0D4C3J7_9MICC</name>